<organism evidence="2 3">
    <name type="scientific">Tritrichomonas musculus</name>
    <dbReference type="NCBI Taxonomy" id="1915356"/>
    <lineage>
        <taxon>Eukaryota</taxon>
        <taxon>Metamonada</taxon>
        <taxon>Parabasalia</taxon>
        <taxon>Tritrichomonadida</taxon>
        <taxon>Tritrichomonadidae</taxon>
        <taxon>Tritrichomonas</taxon>
    </lineage>
</organism>
<dbReference type="Pfam" id="PF10416">
    <property type="entry name" value="IBD"/>
    <property type="match status" value="1"/>
</dbReference>
<dbReference type="Proteomes" id="UP001470230">
    <property type="component" value="Unassembled WGS sequence"/>
</dbReference>
<evidence type="ECO:0000313" key="3">
    <source>
        <dbReference type="Proteomes" id="UP001470230"/>
    </source>
</evidence>
<name>A0ABR2L7C2_9EUKA</name>
<comment type="caution">
    <text evidence="2">The sequence shown here is derived from an EMBL/GenBank/DDBJ whole genome shotgun (WGS) entry which is preliminary data.</text>
</comment>
<gene>
    <name evidence="2" type="ORF">M9Y10_001570</name>
</gene>
<evidence type="ECO:0000313" key="2">
    <source>
        <dbReference type="EMBL" id="KAK8899259.1"/>
    </source>
</evidence>
<dbReference type="InterPro" id="IPR036388">
    <property type="entry name" value="WH-like_DNA-bd_sf"/>
</dbReference>
<sequence>MNFASEAENNDLKAKSQNKIKFCLRVFQLLNMTLNDNTQIDKVGLAWCEDGVHFICNSQILGSYIHLKSNSINTNFRAHSFQIESISIEEIRRLFGNLSDIKNWKMRRNVSFPFSTESKENEVKSIPCLEKNRRSFDAISADSNSILPPIIFDLFKNDKYNLHQVEILMKKVDFMPNWKNKFLYKASKDWYSICQKLNKDQYSVNFDSVPASKFIKLIITASEPKLDQKIDIVNSNLNYLLRNSNCNSQSLGDICFIDYLKLCLQFGFFTHIANTIAELSSDNTTSFVSWFIPSTDCNYAQEKMLKNDLNWCLKLSKTCPNNFSILLNSDNNDIVSSHIIFNPMPLKPDQSFFIKEEQEPSIQSRSNITSFIREVLELDIPEDRKSRIERKPVVFVPISNILKENKGKPKKEIEMHHDFADFLSKYDDFEFPDSFDFSNDYSSGSISPQDIFSQKSHNIFSFSSV</sequence>
<protein>
    <recommendedName>
        <fullName evidence="1">Initiator binding domain-containing protein</fullName>
    </recommendedName>
</protein>
<dbReference type="InterPro" id="IPR018845">
    <property type="entry name" value="Initiator-bd"/>
</dbReference>
<accession>A0ABR2L7C2</accession>
<feature type="domain" description="Initiator binding" evidence="1">
    <location>
        <begin position="9"/>
        <end position="110"/>
    </location>
</feature>
<reference evidence="2 3" key="1">
    <citation type="submission" date="2024-04" db="EMBL/GenBank/DDBJ databases">
        <title>Tritrichomonas musculus Genome.</title>
        <authorList>
            <person name="Alves-Ferreira E."/>
            <person name="Grigg M."/>
            <person name="Lorenzi H."/>
            <person name="Galac M."/>
        </authorList>
    </citation>
    <scope>NUCLEOTIDE SEQUENCE [LARGE SCALE GENOMIC DNA]</scope>
    <source>
        <strain evidence="2 3">EAF2021</strain>
    </source>
</reference>
<keyword evidence="3" id="KW-1185">Reference proteome</keyword>
<evidence type="ECO:0000259" key="1">
    <source>
        <dbReference type="Pfam" id="PF10416"/>
    </source>
</evidence>
<proteinExistence type="predicted"/>
<dbReference type="EMBL" id="JAPFFF010000001">
    <property type="protein sequence ID" value="KAK8899259.1"/>
    <property type="molecule type" value="Genomic_DNA"/>
</dbReference>
<dbReference type="Gene3D" id="1.10.10.10">
    <property type="entry name" value="Winged helix-like DNA-binding domain superfamily/Winged helix DNA-binding domain"/>
    <property type="match status" value="1"/>
</dbReference>